<sequence>MSLLANTQSDSLIENETGVLVAPFFANAAARTSPKLTIVSLAPVSNEHAASTMRPVKFTVPPLTVTGAGAAAHTEAEQNASAAAVGNTAFILMVIN</sequence>
<dbReference type="EMBL" id="JAJGQJ010000113">
    <property type="protein sequence ID" value="MCC4622566.1"/>
    <property type="molecule type" value="Genomic_DNA"/>
</dbReference>
<organism evidence="1 2">
    <name type="scientific">Xanthomonas cassavae CFBP 4642</name>
    <dbReference type="NCBI Taxonomy" id="1219375"/>
    <lineage>
        <taxon>Bacteria</taxon>
        <taxon>Pseudomonadati</taxon>
        <taxon>Pseudomonadota</taxon>
        <taxon>Gammaproteobacteria</taxon>
        <taxon>Lysobacterales</taxon>
        <taxon>Lysobacteraceae</taxon>
        <taxon>Xanthomonas</taxon>
    </lineage>
</organism>
<accession>A0ABS8HMM4</accession>
<comment type="caution">
    <text evidence="1">The sequence shown here is derived from an EMBL/GenBank/DDBJ whole genome shotgun (WGS) entry which is preliminary data.</text>
</comment>
<dbReference type="RefSeq" id="WP_152527313.1">
    <property type="nucleotide sequence ID" value="NZ_CAWLZN010000001.1"/>
</dbReference>
<name>A0ABS8HMM4_9XANT</name>
<keyword evidence="2" id="KW-1185">Reference proteome</keyword>
<reference evidence="1 2" key="1">
    <citation type="submission" date="2021-10" db="EMBL/GenBank/DDBJ databases">
        <title>Genome sequencing of Xanthomonas strains from NCPPB.</title>
        <authorList>
            <person name="Hussein R."/>
            <person name="Harrison J."/>
            <person name="Studholme D.J."/>
            <person name="Vicente J."/>
            <person name="Grant M."/>
        </authorList>
    </citation>
    <scope>NUCLEOTIDE SEQUENCE [LARGE SCALE GENOMIC DNA]</scope>
    <source>
        <strain evidence="1 2">NCPPB 101</strain>
    </source>
</reference>
<evidence type="ECO:0000313" key="2">
    <source>
        <dbReference type="Proteomes" id="UP001199206"/>
    </source>
</evidence>
<protein>
    <submittedName>
        <fullName evidence="1">Uncharacterized protein</fullName>
    </submittedName>
</protein>
<proteinExistence type="predicted"/>
<evidence type="ECO:0000313" key="1">
    <source>
        <dbReference type="EMBL" id="MCC4622566.1"/>
    </source>
</evidence>
<dbReference type="Proteomes" id="UP001199206">
    <property type="component" value="Unassembled WGS sequence"/>
</dbReference>
<gene>
    <name evidence="1" type="ORF">LL965_21905</name>
</gene>